<accession>A0A917C6V8</accession>
<evidence type="ECO:0000313" key="2">
    <source>
        <dbReference type="Proteomes" id="UP000637643"/>
    </source>
</evidence>
<reference evidence="1" key="2">
    <citation type="submission" date="2020-09" db="EMBL/GenBank/DDBJ databases">
        <authorList>
            <person name="Sun Q."/>
            <person name="Zhou Y."/>
        </authorList>
    </citation>
    <scope>NUCLEOTIDE SEQUENCE</scope>
    <source>
        <strain evidence="1">CGMCC 1.16134</strain>
    </source>
</reference>
<organism evidence="1 2">
    <name type="scientific">Paenibacillus albidus</name>
    <dbReference type="NCBI Taxonomy" id="2041023"/>
    <lineage>
        <taxon>Bacteria</taxon>
        <taxon>Bacillati</taxon>
        <taxon>Bacillota</taxon>
        <taxon>Bacilli</taxon>
        <taxon>Bacillales</taxon>
        <taxon>Paenibacillaceae</taxon>
        <taxon>Paenibacillus</taxon>
    </lineage>
</organism>
<protein>
    <submittedName>
        <fullName evidence="1">Uncharacterized protein</fullName>
    </submittedName>
</protein>
<proteinExistence type="predicted"/>
<sequence>MEKFDEVIKFQNEDILDLIEIIEKEAGFKSSSRKSAEIMYHLYSKLARSVKVANLVLKSDIENNYTEAIPVLRQLIETYFHICYVSNGEGDDERILKEYMELSKLQNWKLGRDIKSLIKEGDGIHPDNIAFMKQFYSGKSKPNPPEHLEKIYLLAKSVGKYDVYVQLYSLFSSFIHFNPNTKVNLGEQIGDTFSFNKFAYDAKMDIETRTYICRVTLLSLVEIAAYFNLHNFRENQLKTCVEKWRAIDSM</sequence>
<name>A0A917C6V8_9BACL</name>
<dbReference type="AlphaFoldDB" id="A0A917C6V8"/>
<dbReference type="EMBL" id="BMKR01000006">
    <property type="protein sequence ID" value="GGF72965.1"/>
    <property type="molecule type" value="Genomic_DNA"/>
</dbReference>
<dbReference type="Proteomes" id="UP000637643">
    <property type="component" value="Unassembled WGS sequence"/>
</dbReference>
<evidence type="ECO:0000313" key="1">
    <source>
        <dbReference type="EMBL" id="GGF72965.1"/>
    </source>
</evidence>
<comment type="caution">
    <text evidence="1">The sequence shown here is derived from an EMBL/GenBank/DDBJ whole genome shotgun (WGS) entry which is preliminary data.</text>
</comment>
<dbReference type="RefSeq" id="WP_189023962.1">
    <property type="nucleotide sequence ID" value="NZ_BMKR01000006.1"/>
</dbReference>
<reference evidence="1" key="1">
    <citation type="journal article" date="2014" name="Int. J. Syst. Evol. Microbiol.">
        <title>Complete genome sequence of Corynebacterium casei LMG S-19264T (=DSM 44701T), isolated from a smear-ripened cheese.</title>
        <authorList>
            <consortium name="US DOE Joint Genome Institute (JGI-PGF)"/>
            <person name="Walter F."/>
            <person name="Albersmeier A."/>
            <person name="Kalinowski J."/>
            <person name="Ruckert C."/>
        </authorList>
    </citation>
    <scope>NUCLEOTIDE SEQUENCE</scope>
    <source>
        <strain evidence="1">CGMCC 1.16134</strain>
    </source>
</reference>
<dbReference type="InterPro" id="IPR043733">
    <property type="entry name" value="DUF5677"/>
</dbReference>
<dbReference type="Pfam" id="PF18928">
    <property type="entry name" value="DUF5677"/>
    <property type="match status" value="1"/>
</dbReference>
<gene>
    <name evidence="1" type="ORF">GCM10010912_17720</name>
</gene>
<keyword evidence="2" id="KW-1185">Reference proteome</keyword>